<protein>
    <recommendedName>
        <fullName evidence="3">Core-binding (CB) domain-containing protein</fullName>
    </recommendedName>
</protein>
<comment type="caution">
    <text evidence="1">The sequence shown here is derived from an EMBL/GenBank/DDBJ whole genome shotgun (WGS) entry which is preliminary data.</text>
</comment>
<organism evidence="1 2">
    <name type="scientific">Actinospica acidithermotolerans</name>
    <dbReference type="NCBI Taxonomy" id="2828514"/>
    <lineage>
        <taxon>Bacteria</taxon>
        <taxon>Bacillati</taxon>
        <taxon>Actinomycetota</taxon>
        <taxon>Actinomycetes</taxon>
        <taxon>Catenulisporales</taxon>
        <taxon>Actinospicaceae</taxon>
        <taxon>Actinospica</taxon>
    </lineage>
</organism>
<evidence type="ECO:0000313" key="1">
    <source>
        <dbReference type="EMBL" id="MBR7830625.1"/>
    </source>
</evidence>
<proteinExistence type="predicted"/>
<dbReference type="AlphaFoldDB" id="A0A941IJD3"/>
<evidence type="ECO:0000313" key="2">
    <source>
        <dbReference type="Proteomes" id="UP000676325"/>
    </source>
</evidence>
<sequence length="218" mass="23829">MSMMTPLRREEMSVAMHVGLYEGGEGERLHGVIDRLDRYGAHIWIPDERYSTTLPKSERGFLTRLSYEQAESGAMWSEPVLPEELDRPATGRDMLAYWAWAREAKTAAHATAKAYLQGARTVLNHLPAGLDTEIETLDVEAVIAAFTAANHGTRAPSTIAQYTSSFRKAVAGFLSQRGHEVPGTVRRRITLPDGREVTVIAPAAETGAPVGTEQGEAP</sequence>
<dbReference type="RefSeq" id="WP_212521749.1">
    <property type="nucleotide sequence ID" value="NZ_JAGSOH010000144.1"/>
</dbReference>
<reference evidence="1" key="1">
    <citation type="submission" date="2021-04" db="EMBL/GenBank/DDBJ databases">
        <title>Genome based classification of Actinospica acidithermotolerans sp. nov., an actinobacterium isolated from an Indonesian hot spring.</title>
        <authorList>
            <person name="Kusuma A.B."/>
            <person name="Putra K.E."/>
            <person name="Nafisah S."/>
            <person name="Loh J."/>
            <person name="Nouioui I."/>
            <person name="Goodfellow M."/>
        </authorList>
    </citation>
    <scope>NUCLEOTIDE SEQUENCE</scope>
    <source>
        <strain evidence="1">MGRD01-02</strain>
    </source>
</reference>
<dbReference type="EMBL" id="JAGSOH010000144">
    <property type="protein sequence ID" value="MBR7830625.1"/>
    <property type="molecule type" value="Genomic_DNA"/>
</dbReference>
<accession>A0A941IJD3</accession>
<name>A0A941IJD3_9ACTN</name>
<evidence type="ECO:0008006" key="3">
    <source>
        <dbReference type="Google" id="ProtNLM"/>
    </source>
</evidence>
<gene>
    <name evidence="1" type="ORF">KDK95_30265</name>
</gene>
<dbReference type="Proteomes" id="UP000676325">
    <property type="component" value="Unassembled WGS sequence"/>
</dbReference>
<keyword evidence="2" id="KW-1185">Reference proteome</keyword>